<keyword evidence="2" id="KW-0472">Membrane</keyword>
<proteinExistence type="predicted"/>
<comment type="caution">
    <text evidence="3">The sequence shown here is derived from an EMBL/GenBank/DDBJ whole genome shotgun (WGS) entry which is preliminary data.</text>
</comment>
<protein>
    <submittedName>
        <fullName evidence="3">Uncharacterized protein</fullName>
    </submittedName>
</protein>
<keyword evidence="4" id="KW-1185">Reference proteome</keyword>
<organism evidence="3 4">
    <name type="scientific">Apiospora kogelbergensis</name>
    <dbReference type="NCBI Taxonomy" id="1337665"/>
    <lineage>
        <taxon>Eukaryota</taxon>
        <taxon>Fungi</taxon>
        <taxon>Dikarya</taxon>
        <taxon>Ascomycota</taxon>
        <taxon>Pezizomycotina</taxon>
        <taxon>Sordariomycetes</taxon>
        <taxon>Xylariomycetidae</taxon>
        <taxon>Amphisphaeriales</taxon>
        <taxon>Apiosporaceae</taxon>
        <taxon>Apiospora</taxon>
    </lineage>
</organism>
<evidence type="ECO:0000256" key="1">
    <source>
        <dbReference type="SAM" id="MobiDB-lite"/>
    </source>
</evidence>
<dbReference type="AlphaFoldDB" id="A0AAW0QL01"/>
<keyword evidence="2" id="KW-0812">Transmembrane</keyword>
<gene>
    <name evidence="3" type="ORF">PG999_012262</name>
</gene>
<sequence length="567" mass="64126">MDDEARQMATVAKTSAPEHVEKRRAQNEMVFTAVVKELRLEALKATVQLLEKETLETPIDLKSVPLDVTWLPIPETHVYHGEKPVKQSLWMLDMSTRIDELGNWLQTWYTADQAIRKYETTQKALENRHVMAAAAELSAVLAAIESSYEGKLESQDAATRNIEYLASRESHKAACKGREETRACEAAKEMRADFEAFEAARGMRVERNDLEATREMREIQESRCACESQHASDSHCDPTGAITAPESRDLAKEHERKKKTPGCALKVLFLVVAALFASLLVTYTASLAPRPDHLLQSTFQPNHDIADMMNWTRPDLGDLRRLMFYSSYQGYTVGSLMGEKGIPGKEAIAKDMEDAAKAMKHTALQIMVFVDETRRMVLLNLKPPYRYILNDLRSKSKLPWYDIEALKLPSYTRLRQEWLSAARNSRGPITKLAALADRHIRELSGISDALSNIEQRMAQIQQGHIEENAKSKSKWVYRLKILPEPIPKDTCEDLIVFVESYHGAVDEVIKGLTARRDALLAAAKSLDLPPTTCDDNHIFGNRYGFEEPYQTRANEMVRHLTQAAKGL</sequence>
<dbReference type="Proteomes" id="UP001392437">
    <property type="component" value="Unassembled WGS sequence"/>
</dbReference>
<evidence type="ECO:0000256" key="2">
    <source>
        <dbReference type="SAM" id="Phobius"/>
    </source>
</evidence>
<name>A0AAW0QL01_9PEZI</name>
<feature type="region of interest" description="Disordered" evidence="1">
    <location>
        <begin position="230"/>
        <end position="256"/>
    </location>
</feature>
<keyword evidence="2" id="KW-1133">Transmembrane helix</keyword>
<evidence type="ECO:0000313" key="3">
    <source>
        <dbReference type="EMBL" id="KAK8101888.1"/>
    </source>
</evidence>
<reference evidence="3 4" key="1">
    <citation type="submission" date="2023-01" db="EMBL/GenBank/DDBJ databases">
        <title>Analysis of 21 Apiospora genomes using comparative genomics revels a genus with tremendous synthesis potential of carbohydrate active enzymes and secondary metabolites.</title>
        <authorList>
            <person name="Sorensen T."/>
        </authorList>
    </citation>
    <scope>NUCLEOTIDE SEQUENCE [LARGE SCALE GENOMIC DNA]</scope>
    <source>
        <strain evidence="3 4">CBS 117206</strain>
    </source>
</reference>
<feature type="transmembrane region" description="Helical" evidence="2">
    <location>
        <begin position="263"/>
        <end position="285"/>
    </location>
</feature>
<accession>A0AAW0QL01</accession>
<dbReference type="EMBL" id="JAQQWP010000009">
    <property type="protein sequence ID" value="KAK8101888.1"/>
    <property type="molecule type" value="Genomic_DNA"/>
</dbReference>
<evidence type="ECO:0000313" key="4">
    <source>
        <dbReference type="Proteomes" id="UP001392437"/>
    </source>
</evidence>